<name>A0A835TEQ9_9CHLO</name>
<feature type="compositionally biased region" description="Gly residues" evidence="17">
    <location>
        <begin position="1493"/>
        <end position="1503"/>
    </location>
</feature>
<keyword evidence="15" id="KW-0407">Ion channel</keyword>
<dbReference type="PANTHER" id="PTHR45628">
    <property type="entry name" value="VOLTAGE-DEPENDENT CALCIUM CHANNEL TYPE A SUBUNIT ALPHA-1"/>
    <property type="match status" value="1"/>
</dbReference>
<feature type="region of interest" description="Disordered" evidence="17">
    <location>
        <begin position="1481"/>
        <end position="1503"/>
    </location>
</feature>
<keyword evidence="6 18" id="KW-0812">Transmembrane</keyword>
<sequence length="2827" mass="307202">MVSGHQNGTPGSVSRFYNNGVSMAVAESGPHAEAPGNGGHGNPNPAQSGELGILLDDSTQLPKAGRSGLTKNNGTPVNATTSHGPKAANLGKTSKGRAEDSRGKEKEKGKDKESGEDEEAEQEFSFKRVAAKMWADFKKEIKPRKYEVLTRDVSDKSLLLFRKDNPLRRACVYIASNKLFEWFMLAIILANCVTLALATPGKPGFESTRLGINLRISEYVWLGIFTVELIIRVIALGFIRGKGSYIRDKWNIIDFVVVGLGYMDLSGRGNYTLIRCVRVLRPLRSINKIQEMKQLVDTMLNSIPLLMDVVILAIFYYVLFGAININIFAGSLKGRCGSVPMEVLVAGLNGNFTGEPWGDPSSGQYLYTSSGLWDQWQVFEEDAETVCRGPVPLNMNSVSWVGSCDDASSWCTWDSYTGQPKSDGGFWCSDPSQWCVPYQNPGDGYRMYDHILWSWLTMFQIMTLTDWSFSMYDCMNAINPGVFPLFWAMVIFGSFFLLNLALAVLYLQFSKDKEQKRLAADEARREEKDKRLAALLKKKELKERQEQKRLQEEELARLKAAQHEDEPLDGLDGLEGGQEDRTTPGGSALKRTQSTQDLDKDKSDGELDEFPTFKPLEGQKHGHTVPLGPDGEALRHVYEVPHFLKAADYDEKSACTVNELAGASGMFSATGGAALGHMGPASGAYGTYSGGLGLGLAGGSGYNVSNSRAGAGVGAGAATASAASVPAPSLGTLSSFAAGSARLSASPSLGWSWSKDNSSGRMASLRRAALLAANRGSSLAASRALEATAAALEEEVDEGAEEDSNDSDSTGSADGAGVRRSPNGAAAANARAPAKQQPTMRRNKTVARDEDAGEGNMLDTESTQDPFGDAPPDGCCTTHVPAGKRRVFRYRADHNRCWLFRNWCYWITSDWRLDALSMVIIALNAIIMALQWYEMPYALDRFNDISNYVFTIYFIIEMLIKQFGLGVTYFSDGTNIMDMIVNAATTAEMIIEVTPGVDNKLANTLSILRVFRLLRLFRLSRQWKSLYAITSTLLASVKQTFYLTMLLLLFMFIFSLLGMQLFGYTMAVCDSVDGSYASCPSNDLSTCPAHFDCYIPCDWQNANMVIAADGSPYNNKATCEVFPREYAPDVITPFNQAVARAVTALMEPATNGFELFGNMSSPALGGGNEKLADLAAAYLRAVDSGAPEPMNATFPQSQPRTPYVDAVNLTGIFTNPSWPYNTSLFPNLAAANLSGVDVSVGADLYRLGSLMFGPYNYSSLTYMAQVGKPNLIRANFDNIFQGFVTVFQVLTFDNWADSLHAAMHATTPWACFFYVALILIGNFMVLNLFLAILLDNFGDIDDIVAAAEEEERNKAAAKAEAAAAEALGKVADLGKLAAAATVGKVAGTGKEALGSVWNRLRVLLGYPPHAHDEEDKSHGKLNANGGAREGGAGTGVGSGGEGGGISAYDGVSGYSETGGGFRHRHSTGASNGLVNNPVYLNTTPVRHSASGATGSGGHGPGGALQSGSVVVPLGDPLAGVMALGGASFYVPLSRPAPMDHQRLLTADTTALIEQEQERKARDAVVACLAAQSVATEAAMVAEDNTSPAPLSRLIGAVPGPNPGAPVVNSGKQQLGQGAKQTIPAHWTSPPRAHVQPSTADGIPSNAPGAVPMLYTLREDGRYMFATRDFKAAQDGARYPAGPPPAVAQDAMLQIGSGLPAKAEKLRAHLEELKRRGQPEREGKGALPPELGGGRHRGFVRPKRRTDMVLTGGSLYPVVAKPDVAMGDMMVGRSLFLFPPRNRIRRFFAQIVTAKWFDTLMLIIITLSSIQLCLDTPQLDPDSKLKQSLVILDYIFTIAFGVEAIMKVVVTGFAFNGAGSYVRSPWNVMDLLVVIAGVVVLITDSLSNGVNIMWLRAIRTLRALRPLRAANRLGGIRTVVSAMLKAVPALGNVFMVALLIYFIFAILAINILGGKFWSCRNQDDVDTPLDPDYYLARNTTMTKDWCEANGGVDINITTSAYHAMWNLSSPPPYNISTTWDNPSTNFDNLAVALYTLFQVATLESWTDVMYTGADITQLYQQPITNNSPVVCLFFVTFVIVGGFFLLNLVIGVSIDKFNQMRRENNGGNPHMTDEQEAWVSTQKMLTNLRALRRHVPPENKVRAFFYYMTQNQIFEDVIMVIVVVSIGFMLLVHADMAPTFSHIVSYSNLAFTSIFLVEMLLKWIALGIRGYYKSGWNCFDCVVVCAGIAGVIVDFATDTVFTFFPIIRALRVLRLFRLIPRFKGLRTLLTTLWWSLPALINVGSVLFLLIFVYAIIGMNLFGMIKEEGAGELGPYVSFRTFPLAFLTLFRLMTGENWNGVMADCMQLNECVRIDKTWYPDNNSPENDDTTNPDAVVLSPGQYYDFDDPVLAGVPQDYKTNQCSPHPIVAIIYFFSYILIITFMLLQMIIGIIIDNIQNTAFQEKLPVGPSTLHTFTEVWEDLDPHGSGFIPASALTSLLLRLPKPLGVKKLDSQMLRVQEIVLSTNIPIRNRCVQFYEVLHALTGRTAGTEVPADQEDPLHDQLLPHIPPDFDGAPTHNAAQYYSAMYMTTAVRRLLLQDWTERKLNELRDIRNRLKSIRDDPNAEPGGLNEERFELQREAQMIAEEVRERMRDAAETLGGEAGKSKRRKRLGGVMKSFVKSKMIKGKSKSKREKDKAAAEMQSVPLRPTTMERAGSVRRDGKGFATAAAATIAAAKMSNLREPPASAASTVAAAASAVRRAVPARMAMAALGSLMAAGRTAAGGAGSEAAAGAGEPQDVSNSGNSGAMTHRRPEPFVGGSSVGYGIAAVGADHVVVEMTAQPQPPPQ</sequence>
<feature type="transmembrane region" description="Helical" evidence="18">
    <location>
        <begin position="915"/>
        <end position="933"/>
    </location>
</feature>
<evidence type="ECO:0000256" key="13">
    <source>
        <dbReference type="ARBA" id="ARBA00023157"/>
    </source>
</evidence>
<feature type="compositionally biased region" description="Acidic residues" evidence="17">
    <location>
        <begin position="792"/>
        <end position="806"/>
    </location>
</feature>
<feature type="region of interest" description="Disordered" evidence="17">
    <location>
        <begin position="559"/>
        <end position="627"/>
    </location>
</feature>
<dbReference type="InterPro" id="IPR050599">
    <property type="entry name" value="VDCC_alpha-1_subunit"/>
</dbReference>
<organism evidence="20 21">
    <name type="scientific">Chlamydomonas schloesseri</name>
    <dbReference type="NCBI Taxonomy" id="2026947"/>
    <lineage>
        <taxon>Eukaryota</taxon>
        <taxon>Viridiplantae</taxon>
        <taxon>Chlorophyta</taxon>
        <taxon>core chlorophytes</taxon>
        <taxon>Chlorophyceae</taxon>
        <taxon>CS clade</taxon>
        <taxon>Chlamydomonadales</taxon>
        <taxon>Chlamydomonadaceae</taxon>
        <taxon>Chlamydomonas</taxon>
    </lineage>
</organism>
<feature type="compositionally biased region" description="Basic residues" evidence="17">
    <location>
        <begin position="2662"/>
        <end position="2671"/>
    </location>
</feature>
<feature type="region of interest" description="Disordered" evidence="17">
    <location>
        <begin position="2764"/>
        <end position="2796"/>
    </location>
</feature>
<dbReference type="SUPFAM" id="SSF81324">
    <property type="entry name" value="Voltage-gated potassium channels"/>
    <property type="match status" value="4"/>
</dbReference>
<feature type="compositionally biased region" description="Basic and acidic residues" evidence="17">
    <location>
        <begin position="96"/>
        <end position="113"/>
    </location>
</feature>
<dbReference type="PANTHER" id="PTHR45628:SF7">
    <property type="entry name" value="VOLTAGE-DEPENDENT CALCIUM CHANNEL TYPE A SUBUNIT ALPHA-1"/>
    <property type="match status" value="1"/>
</dbReference>
<keyword evidence="11" id="KW-0406">Ion transport</keyword>
<keyword evidence="7" id="KW-0677">Repeat</keyword>
<gene>
    <name evidence="20" type="ORF">HYH02_006538</name>
</gene>
<feature type="region of interest" description="Disordered" evidence="17">
    <location>
        <begin position="2662"/>
        <end position="2681"/>
    </location>
</feature>
<feature type="transmembrane region" description="Helical" evidence="18">
    <location>
        <begin position="1932"/>
        <end position="1951"/>
    </location>
</feature>
<dbReference type="Proteomes" id="UP000613740">
    <property type="component" value="Unassembled WGS sequence"/>
</dbReference>
<feature type="region of interest" description="Disordered" evidence="17">
    <location>
        <begin position="1409"/>
        <end position="1438"/>
    </location>
</feature>
<feature type="transmembrane region" description="Helical" evidence="18">
    <location>
        <begin position="2068"/>
        <end position="2093"/>
    </location>
</feature>
<feature type="region of interest" description="Disordered" evidence="17">
    <location>
        <begin position="27"/>
        <end position="122"/>
    </location>
</feature>
<feature type="transmembrane region" description="Helical" evidence="18">
    <location>
        <begin position="1866"/>
        <end position="1885"/>
    </location>
</feature>
<feature type="coiled-coil region" evidence="16">
    <location>
        <begin position="1340"/>
        <end position="1367"/>
    </location>
</feature>
<evidence type="ECO:0000256" key="8">
    <source>
        <dbReference type="ARBA" id="ARBA00022837"/>
    </source>
</evidence>
<feature type="transmembrane region" description="Helical" evidence="18">
    <location>
        <begin position="2156"/>
        <end position="2173"/>
    </location>
</feature>
<evidence type="ECO:0000313" key="21">
    <source>
        <dbReference type="Proteomes" id="UP000613740"/>
    </source>
</evidence>
<dbReference type="FunFam" id="1.20.120.350:FF:000141">
    <property type="entry name" value="Voltage-gated Ca2+ channel, alpha subunit"/>
    <property type="match status" value="1"/>
</dbReference>
<evidence type="ECO:0000256" key="6">
    <source>
        <dbReference type="ARBA" id="ARBA00022692"/>
    </source>
</evidence>
<feature type="transmembrane region" description="Helical" evidence="18">
    <location>
        <begin position="2225"/>
        <end position="2249"/>
    </location>
</feature>
<evidence type="ECO:0000256" key="1">
    <source>
        <dbReference type="ARBA" id="ARBA00004651"/>
    </source>
</evidence>
<comment type="caution">
    <text evidence="20">The sequence shown here is derived from an EMBL/GenBank/DDBJ whole genome shotgun (WGS) entry which is preliminary data.</text>
</comment>
<reference evidence="20" key="1">
    <citation type="journal article" date="2020" name="bioRxiv">
        <title>Comparative genomics of Chlamydomonas.</title>
        <authorList>
            <person name="Craig R.J."/>
            <person name="Hasan A.R."/>
            <person name="Ness R.W."/>
            <person name="Keightley P.D."/>
        </authorList>
    </citation>
    <scope>NUCLEOTIDE SEQUENCE</scope>
    <source>
        <strain evidence="20">CCAP 11/173</strain>
    </source>
</reference>
<feature type="domain" description="Ion transport" evidence="19">
    <location>
        <begin position="1794"/>
        <end position="2102"/>
    </location>
</feature>
<evidence type="ECO:0000256" key="2">
    <source>
        <dbReference type="ARBA" id="ARBA00022448"/>
    </source>
</evidence>
<evidence type="ECO:0000256" key="5">
    <source>
        <dbReference type="ARBA" id="ARBA00022673"/>
    </source>
</evidence>
<evidence type="ECO:0000256" key="4">
    <source>
        <dbReference type="ARBA" id="ARBA00022568"/>
    </source>
</evidence>
<evidence type="ECO:0000313" key="20">
    <source>
        <dbReference type="EMBL" id="KAG2439009.1"/>
    </source>
</evidence>
<feature type="transmembrane region" description="Helical" evidence="18">
    <location>
        <begin position="484"/>
        <end position="507"/>
    </location>
</feature>
<feature type="domain" description="Ion transport" evidence="19">
    <location>
        <begin position="2151"/>
        <end position="2439"/>
    </location>
</feature>
<feature type="domain" description="Ion transport" evidence="19">
    <location>
        <begin position="178"/>
        <end position="516"/>
    </location>
</feature>
<protein>
    <recommendedName>
        <fullName evidence="19">Ion transport domain-containing protein</fullName>
    </recommendedName>
</protein>
<feature type="transmembrane region" description="Helical" evidence="18">
    <location>
        <begin position="2185"/>
        <end position="2205"/>
    </location>
</feature>
<evidence type="ECO:0000256" key="17">
    <source>
        <dbReference type="SAM" id="MobiDB-lite"/>
    </source>
</evidence>
<keyword evidence="21" id="KW-1185">Reference proteome</keyword>
<feature type="domain" description="Ion transport" evidence="19">
    <location>
        <begin position="914"/>
        <end position="1340"/>
    </location>
</feature>
<keyword evidence="4" id="KW-0109">Calcium transport</keyword>
<evidence type="ECO:0000256" key="10">
    <source>
        <dbReference type="ARBA" id="ARBA00022989"/>
    </source>
</evidence>
<feature type="compositionally biased region" description="Polar residues" evidence="17">
    <location>
        <begin position="69"/>
        <end position="83"/>
    </location>
</feature>
<keyword evidence="14" id="KW-0325">Glycoprotein</keyword>
<keyword evidence="8" id="KW-0106">Calcium</keyword>
<dbReference type="FunFam" id="1.20.120.350:FF:000059">
    <property type="entry name" value="Sodium channel protein"/>
    <property type="match status" value="2"/>
</dbReference>
<dbReference type="Pfam" id="PF00520">
    <property type="entry name" value="Ion_trans"/>
    <property type="match status" value="4"/>
</dbReference>
<keyword evidence="10 18" id="KW-1133">Transmembrane helix</keyword>
<dbReference type="FunFam" id="1.20.120.350:FF:000112">
    <property type="entry name" value="Voltage-gated Ca2+ channel, alpha subunit"/>
    <property type="match status" value="1"/>
</dbReference>
<keyword evidence="12 18" id="KW-0472">Membrane</keyword>
<evidence type="ECO:0000256" key="15">
    <source>
        <dbReference type="ARBA" id="ARBA00023303"/>
    </source>
</evidence>
<dbReference type="GO" id="GO:0005891">
    <property type="term" value="C:voltage-gated calcium channel complex"/>
    <property type="evidence" value="ECO:0007669"/>
    <property type="project" value="TreeGrafter"/>
</dbReference>
<evidence type="ECO:0000256" key="16">
    <source>
        <dbReference type="SAM" id="Coils"/>
    </source>
</evidence>
<feature type="transmembrane region" description="Helical" evidence="18">
    <location>
        <begin position="1829"/>
        <end position="1854"/>
    </location>
</feature>
<evidence type="ECO:0000256" key="7">
    <source>
        <dbReference type="ARBA" id="ARBA00022737"/>
    </source>
</evidence>
<feature type="compositionally biased region" description="Polar residues" evidence="17">
    <location>
        <begin position="2778"/>
        <end position="2787"/>
    </location>
</feature>
<evidence type="ECO:0000256" key="9">
    <source>
        <dbReference type="ARBA" id="ARBA00022882"/>
    </source>
</evidence>
<dbReference type="EMBL" id="JAEHOD010000041">
    <property type="protein sequence ID" value="KAG2439009.1"/>
    <property type="molecule type" value="Genomic_DNA"/>
</dbReference>
<feature type="transmembrane region" description="Helical" evidence="18">
    <location>
        <begin position="452"/>
        <end position="472"/>
    </location>
</feature>
<feature type="transmembrane region" description="Helical" evidence="18">
    <location>
        <begin position="179"/>
        <end position="198"/>
    </location>
</feature>
<dbReference type="Gene3D" id="1.20.120.350">
    <property type="entry name" value="Voltage-gated potassium channels. Chain C"/>
    <property type="match status" value="4"/>
</dbReference>
<dbReference type="GO" id="GO:0098703">
    <property type="term" value="P:calcium ion import across plasma membrane"/>
    <property type="evidence" value="ECO:0007669"/>
    <property type="project" value="TreeGrafter"/>
</dbReference>
<proteinExistence type="predicted"/>
<feature type="transmembrane region" description="Helical" evidence="18">
    <location>
        <begin position="945"/>
        <end position="970"/>
    </location>
</feature>
<comment type="subcellular location">
    <subcellularLocation>
        <location evidence="1">Cell membrane</location>
        <topology evidence="1">Multi-pass membrane protein</topology>
    </subcellularLocation>
</comment>
<accession>A0A835TEQ9</accession>
<feature type="transmembrane region" description="Helical" evidence="18">
    <location>
        <begin position="1312"/>
        <end position="1334"/>
    </location>
</feature>
<feature type="compositionally biased region" description="Low complexity" evidence="17">
    <location>
        <begin position="825"/>
        <end position="834"/>
    </location>
</feature>
<dbReference type="InterPro" id="IPR005821">
    <property type="entry name" value="Ion_trans_dom"/>
</dbReference>
<evidence type="ECO:0000256" key="14">
    <source>
        <dbReference type="ARBA" id="ARBA00023180"/>
    </source>
</evidence>
<dbReference type="Gene3D" id="1.10.238.10">
    <property type="entry name" value="EF-hand"/>
    <property type="match status" value="1"/>
</dbReference>
<feature type="transmembrane region" description="Helical" evidence="18">
    <location>
        <begin position="2270"/>
        <end position="2295"/>
    </location>
</feature>
<evidence type="ECO:0000256" key="12">
    <source>
        <dbReference type="ARBA" id="ARBA00023136"/>
    </source>
</evidence>
<feature type="compositionally biased region" description="Gly residues" evidence="17">
    <location>
        <begin position="1427"/>
        <end position="1438"/>
    </location>
</feature>
<evidence type="ECO:0000256" key="18">
    <source>
        <dbReference type="SAM" id="Phobius"/>
    </source>
</evidence>
<feature type="transmembrane region" description="Helical" evidence="18">
    <location>
        <begin position="303"/>
        <end position="325"/>
    </location>
</feature>
<feature type="compositionally biased region" description="Basic and acidic residues" evidence="17">
    <location>
        <begin position="1409"/>
        <end position="1418"/>
    </location>
</feature>
<evidence type="ECO:0000256" key="11">
    <source>
        <dbReference type="ARBA" id="ARBA00023065"/>
    </source>
</evidence>
<dbReference type="GO" id="GO:0008331">
    <property type="term" value="F:high voltage-gated calcium channel activity"/>
    <property type="evidence" value="ECO:0007669"/>
    <property type="project" value="TreeGrafter"/>
</dbReference>
<feature type="transmembrane region" description="Helical" evidence="18">
    <location>
        <begin position="2406"/>
        <end position="2432"/>
    </location>
</feature>
<feature type="region of interest" description="Disordered" evidence="17">
    <location>
        <begin position="790"/>
        <end position="871"/>
    </location>
</feature>
<feature type="compositionally biased region" description="Basic and acidic residues" evidence="17">
    <location>
        <begin position="1714"/>
        <end position="1723"/>
    </location>
</feature>
<keyword evidence="13" id="KW-1015">Disulfide bond</keyword>
<keyword evidence="9" id="KW-0851">Voltage-gated channel</keyword>
<dbReference type="InterPro" id="IPR027359">
    <property type="entry name" value="Volt_channel_dom_sf"/>
</dbReference>
<dbReference type="Gene3D" id="1.10.287.70">
    <property type="match status" value="5"/>
</dbReference>
<feature type="transmembrane region" description="Helical" evidence="18">
    <location>
        <begin position="219"/>
        <end position="239"/>
    </location>
</feature>
<evidence type="ECO:0000256" key="3">
    <source>
        <dbReference type="ARBA" id="ARBA00022475"/>
    </source>
</evidence>
<keyword evidence="16" id="KW-0175">Coiled coil</keyword>
<keyword evidence="5" id="KW-0107">Calcium channel</keyword>
<feature type="region of interest" description="Disordered" evidence="17">
    <location>
        <begin position="1714"/>
        <end position="1737"/>
    </location>
</feature>
<feature type="transmembrane region" description="Helical" evidence="18">
    <location>
        <begin position="1041"/>
        <end position="1062"/>
    </location>
</feature>
<keyword evidence="2" id="KW-0813">Transport</keyword>
<feature type="region of interest" description="Disordered" evidence="17">
    <location>
        <begin position="1622"/>
        <end position="1645"/>
    </location>
</feature>
<keyword evidence="3" id="KW-1003">Cell membrane</keyword>
<dbReference type="OrthoDB" id="416585at2759"/>
<evidence type="ECO:0000259" key="19">
    <source>
        <dbReference type="Pfam" id="PF00520"/>
    </source>
</evidence>